<comment type="caution">
    <text evidence="2">The sequence shown here is derived from an EMBL/GenBank/DDBJ whole genome shotgun (WGS) entry which is preliminary data.</text>
</comment>
<evidence type="ECO:0000313" key="2">
    <source>
        <dbReference type="EMBL" id="CAG8534529.1"/>
    </source>
</evidence>
<name>A0A9N9FHI9_9GLOM</name>
<dbReference type="PANTHER" id="PTHR45786:SF74">
    <property type="entry name" value="ATP-DEPENDENT DNA HELICASE"/>
    <property type="match status" value="1"/>
</dbReference>
<dbReference type="EMBL" id="CAJVPK010000635">
    <property type="protein sequence ID" value="CAG8534529.1"/>
    <property type="molecule type" value="Genomic_DNA"/>
</dbReference>
<keyword evidence="3" id="KW-1185">Reference proteome</keyword>
<evidence type="ECO:0000256" key="1">
    <source>
        <dbReference type="SAM" id="MobiDB-lite"/>
    </source>
</evidence>
<feature type="region of interest" description="Disordered" evidence="1">
    <location>
        <begin position="8"/>
        <end position="28"/>
    </location>
</feature>
<accession>A0A9N9FHI9</accession>
<evidence type="ECO:0000313" key="3">
    <source>
        <dbReference type="Proteomes" id="UP000789706"/>
    </source>
</evidence>
<proteinExistence type="predicted"/>
<protein>
    <submittedName>
        <fullName evidence="2">9204_t:CDS:1</fullName>
    </submittedName>
</protein>
<dbReference type="PANTHER" id="PTHR45786">
    <property type="entry name" value="DNA BINDING PROTEIN-LIKE"/>
    <property type="match status" value="1"/>
</dbReference>
<sequence length="180" mass="20482">MEMVKVLEMESGTSTPRKFNSDTTNNGSETNTTTSICHLYDTVHICSYCHAKLFSTETQGMYYRSEKIRAYNCGFAFTSIGIKLDKDLANGRDGVYIFQIQSGIYLSIRSLTPTDRISKFLQLYIYDMEFAQLTDFNNIADLYLHIKADHSLDQCMYNMPTSSQVATRVSELSGTYDPML</sequence>
<gene>
    <name evidence="2" type="ORF">DEBURN_LOCUS6304</name>
</gene>
<dbReference type="OrthoDB" id="1930928at2759"/>
<reference evidence="2" key="1">
    <citation type="submission" date="2021-06" db="EMBL/GenBank/DDBJ databases">
        <authorList>
            <person name="Kallberg Y."/>
            <person name="Tangrot J."/>
            <person name="Rosling A."/>
        </authorList>
    </citation>
    <scope>NUCLEOTIDE SEQUENCE</scope>
    <source>
        <strain evidence="2">AZ414A</strain>
    </source>
</reference>
<dbReference type="Proteomes" id="UP000789706">
    <property type="component" value="Unassembled WGS sequence"/>
</dbReference>
<dbReference type="AlphaFoldDB" id="A0A9N9FHI9"/>
<organism evidence="2 3">
    <name type="scientific">Diversispora eburnea</name>
    <dbReference type="NCBI Taxonomy" id="1213867"/>
    <lineage>
        <taxon>Eukaryota</taxon>
        <taxon>Fungi</taxon>
        <taxon>Fungi incertae sedis</taxon>
        <taxon>Mucoromycota</taxon>
        <taxon>Glomeromycotina</taxon>
        <taxon>Glomeromycetes</taxon>
        <taxon>Diversisporales</taxon>
        <taxon>Diversisporaceae</taxon>
        <taxon>Diversispora</taxon>
    </lineage>
</organism>